<protein>
    <submittedName>
        <fullName evidence="1">Uncharacterized protein</fullName>
    </submittedName>
</protein>
<evidence type="ECO:0000313" key="1">
    <source>
        <dbReference type="EMBL" id="SIR65053.1"/>
    </source>
</evidence>
<gene>
    <name evidence="1" type="ORF">SAMN05445060_0248</name>
</gene>
<keyword evidence="2" id="KW-1185">Reference proteome</keyword>
<dbReference type="AlphaFoldDB" id="A0A1N7CNB0"/>
<sequence length="65" mass="7044">MSYPISIIEHMGESRWAGGSPAALRLLGDVSGAPVNDLLAEMVHATAGQSFLEWQRYRLAAELDS</sequence>
<reference evidence="1 2" key="1">
    <citation type="submission" date="2017-01" db="EMBL/GenBank/DDBJ databases">
        <authorList>
            <person name="Mah S.A."/>
            <person name="Swanson W.J."/>
            <person name="Moy G.W."/>
            <person name="Vacquier V.D."/>
        </authorList>
    </citation>
    <scope>NUCLEOTIDE SEQUENCE [LARGE SCALE GENOMIC DNA]</scope>
    <source>
        <strain evidence="1 2">CPCC 203464</strain>
    </source>
</reference>
<dbReference type="Proteomes" id="UP000186218">
    <property type="component" value="Unassembled WGS sequence"/>
</dbReference>
<name>A0A1N7CNB0_9NOCA</name>
<proteinExistence type="predicted"/>
<evidence type="ECO:0000313" key="2">
    <source>
        <dbReference type="Proteomes" id="UP000186218"/>
    </source>
</evidence>
<dbReference type="STRING" id="1344003.SAMN05445060_0248"/>
<dbReference type="EMBL" id="FTNT01000001">
    <property type="protein sequence ID" value="SIR65053.1"/>
    <property type="molecule type" value="Genomic_DNA"/>
</dbReference>
<accession>A0A1N7CNB0</accession>
<organism evidence="1 2">
    <name type="scientific">Williamsia sterculiae</name>
    <dbReference type="NCBI Taxonomy" id="1344003"/>
    <lineage>
        <taxon>Bacteria</taxon>
        <taxon>Bacillati</taxon>
        <taxon>Actinomycetota</taxon>
        <taxon>Actinomycetes</taxon>
        <taxon>Mycobacteriales</taxon>
        <taxon>Nocardiaceae</taxon>
        <taxon>Williamsia</taxon>
    </lineage>
</organism>